<dbReference type="GO" id="GO:0033557">
    <property type="term" value="C:Slx1-Slx4 complex"/>
    <property type="evidence" value="ECO:0007669"/>
    <property type="project" value="UniProtKB-UniRule"/>
</dbReference>
<evidence type="ECO:0000256" key="8">
    <source>
        <dbReference type="ARBA" id="ARBA00023172"/>
    </source>
</evidence>
<dbReference type="InterPro" id="IPR048749">
    <property type="entry name" value="SLX1_C"/>
</dbReference>
<keyword evidence="8 11" id="KW-0233">DNA recombination</keyword>
<evidence type="ECO:0000313" key="13">
    <source>
        <dbReference type="EMBL" id="KAG8239352.1"/>
    </source>
</evidence>
<dbReference type="PROSITE" id="PS50164">
    <property type="entry name" value="GIY_YIG"/>
    <property type="match status" value="1"/>
</dbReference>
<dbReference type="GO" id="GO:0000724">
    <property type="term" value="P:double-strand break repair via homologous recombination"/>
    <property type="evidence" value="ECO:0007669"/>
    <property type="project" value="TreeGrafter"/>
</dbReference>
<keyword evidence="7" id="KW-0862">Zinc</keyword>
<evidence type="ECO:0000256" key="3">
    <source>
        <dbReference type="ARBA" id="ARBA00022759"/>
    </source>
</evidence>
<dbReference type="EMBL" id="KZ309607">
    <property type="protein sequence ID" value="KAG8239352.1"/>
    <property type="molecule type" value="Genomic_DNA"/>
</dbReference>
<keyword evidence="14" id="KW-1185">Reference proteome</keyword>
<dbReference type="HAMAP" id="MF_03100">
    <property type="entry name" value="Endonuc_su_Slx1"/>
    <property type="match status" value="1"/>
</dbReference>
<comment type="similarity">
    <text evidence="11">Belongs to the SLX1 family.</text>
</comment>
<evidence type="ECO:0000313" key="14">
    <source>
        <dbReference type="Proteomes" id="UP000792457"/>
    </source>
</evidence>
<comment type="function">
    <text evidence="11">Catalytic subunit of a heterodimeric structure-specific endonuclease that resolves DNA secondary structures generated during DNA repair and recombination. Has endonuclease activity towards branched DNA substrates, introducing single-strand cuts in duplex DNA close to junctions with ss-DNA.</text>
</comment>
<dbReference type="GO" id="GO:0017108">
    <property type="term" value="F:5'-flap endonuclease activity"/>
    <property type="evidence" value="ECO:0007669"/>
    <property type="project" value="InterPro"/>
</dbReference>
<keyword evidence="1 11" id="KW-0540">Nuclease</keyword>
<evidence type="ECO:0000259" key="12">
    <source>
        <dbReference type="PROSITE" id="PS50164"/>
    </source>
</evidence>
<evidence type="ECO:0000256" key="4">
    <source>
        <dbReference type="ARBA" id="ARBA00022763"/>
    </source>
</evidence>
<dbReference type="InterPro" id="IPR050381">
    <property type="entry name" value="SLX1_endonuclease"/>
</dbReference>
<evidence type="ECO:0000256" key="11">
    <source>
        <dbReference type="HAMAP-Rule" id="MF_03100"/>
    </source>
</evidence>
<dbReference type="CDD" id="cd10455">
    <property type="entry name" value="GIY-YIG_SLX1"/>
    <property type="match status" value="1"/>
</dbReference>
<dbReference type="GO" id="GO:0008821">
    <property type="term" value="F:crossover junction DNA endonuclease activity"/>
    <property type="evidence" value="ECO:0007669"/>
    <property type="project" value="TreeGrafter"/>
</dbReference>
<dbReference type="SUPFAM" id="SSF82771">
    <property type="entry name" value="GIY-YIG endonuclease"/>
    <property type="match status" value="1"/>
</dbReference>
<protein>
    <recommendedName>
        <fullName evidence="11">Structure-specific endonuclease subunit SLX1 homolog</fullName>
        <ecNumber evidence="11">3.1.-.-</ecNumber>
    </recommendedName>
</protein>
<organism evidence="13 14">
    <name type="scientific">Ladona fulva</name>
    <name type="common">Scarce chaser dragonfly</name>
    <name type="synonym">Libellula fulva</name>
    <dbReference type="NCBI Taxonomy" id="123851"/>
    <lineage>
        <taxon>Eukaryota</taxon>
        <taxon>Metazoa</taxon>
        <taxon>Ecdysozoa</taxon>
        <taxon>Arthropoda</taxon>
        <taxon>Hexapoda</taxon>
        <taxon>Insecta</taxon>
        <taxon>Pterygota</taxon>
        <taxon>Palaeoptera</taxon>
        <taxon>Odonata</taxon>
        <taxon>Epiprocta</taxon>
        <taxon>Anisoptera</taxon>
        <taxon>Libelluloidea</taxon>
        <taxon>Libellulidae</taxon>
        <taxon>Ladona</taxon>
    </lineage>
</organism>
<dbReference type="Pfam" id="PF21202">
    <property type="entry name" value="SLX1_C"/>
    <property type="match status" value="1"/>
</dbReference>
<gene>
    <name evidence="13" type="ORF">J437_LFUL017965</name>
</gene>
<keyword evidence="9 11" id="KW-0234">DNA repair</keyword>
<dbReference type="InterPro" id="IPR000305">
    <property type="entry name" value="GIY-YIG_endonuc"/>
</dbReference>
<dbReference type="OrthoDB" id="24645at2759"/>
<dbReference type="EC" id="3.1.-.-" evidence="11"/>
<dbReference type="GO" id="GO:0008270">
    <property type="term" value="F:zinc ion binding"/>
    <property type="evidence" value="ECO:0007669"/>
    <property type="project" value="UniProtKB-KW"/>
</dbReference>
<keyword evidence="5" id="KW-0863">Zinc-finger</keyword>
<feature type="domain" description="GIY-YIG" evidence="12">
    <location>
        <begin position="54"/>
        <end position="138"/>
    </location>
</feature>
<sequence>MITLSKSQHNLVVTRIRMGFVSHTAIRLINSSLLFSHIVFEVSEVQTMADVVENFYGVYLLYCKNPKYIGRTYIGFTVNPNRRINQHNKGLKSGGARRTNNKGPWVMVLVVHGFPNEISALRFEWAWQNPERSRRLNHLAKKNYNEKIYDFSLRVLSEMLRVGPWHRLPLTLRWLSPEYMRDFPPELQPPLHMPIVYGHVVSRKVLKEAYEMVEYEEISDAVACSICNAFLHKEDALTCIDISCPLVVHIFCLSKKFLSYEKSGGQGNILPVEGTCPVCGENVLWGDLIRKKNGCYADLVTDDACDGKEMESE</sequence>
<keyword evidence="3 11" id="KW-0255">Endonuclease</keyword>
<keyword evidence="6 11" id="KW-0378">Hydrolase</keyword>
<name>A0A8K0KR68_LADFU</name>
<dbReference type="PANTHER" id="PTHR20208:SF10">
    <property type="entry name" value="STRUCTURE-SPECIFIC ENDONUCLEASE SUBUNIT SLX1"/>
    <property type="match status" value="1"/>
</dbReference>
<dbReference type="Gene3D" id="3.40.1440.10">
    <property type="entry name" value="GIY-YIG endonuclease"/>
    <property type="match status" value="1"/>
</dbReference>
<reference evidence="13" key="2">
    <citation type="submission" date="2017-10" db="EMBL/GenBank/DDBJ databases">
        <title>Ladona fulva Genome sequencing and assembly.</title>
        <authorList>
            <person name="Murali S."/>
            <person name="Richards S."/>
            <person name="Bandaranaike D."/>
            <person name="Bellair M."/>
            <person name="Blankenburg K."/>
            <person name="Chao H."/>
            <person name="Dinh H."/>
            <person name="Doddapaneni H."/>
            <person name="Dugan-Rocha S."/>
            <person name="Elkadiri S."/>
            <person name="Gnanaolivu R."/>
            <person name="Hernandez B."/>
            <person name="Skinner E."/>
            <person name="Javaid M."/>
            <person name="Lee S."/>
            <person name="Li M."/>
            <person name="Ming W."/>
            <person name="Munidasa M."/>
            <person name="Muniz J."/>
            <person name="Nguyen L."/>
            <person name="Hughes D."/>
            <person name="Osuji N."/>
            <person name="Pu L.-L."/>
            <person name="Puazo M."/>
            <person name="Qu C."/>
            <person name="Quiroz J."/>
            <person name="Raj R."/>
            <person name="Weissenberger G."/>
            <person name="Xin Y."/>
            <person name="Zou X."/>
            <person name="Han Y."/>
            <person name="Worley K."/>
            <person name="Muzny D."/>
            <person name="Gibbs R."/>
        </authorList>
    </citation>
    <scope>NUCLEOTIDE SEQUENCE</scope>
    <source>
        <strain evidence="13">Sampled in the wild</strain>
    </source>
</reference>
<evidence type="ECO:0000256" key="9">
    <source>
        <dbReference type="ARBA" id="ARBA00023204"/>
    </source>
</evidence>
<dbReference type="AlphaFoldDB" id="A0A8K0KR68"/>
<proteinExistence type="inferred from homology"/>
<evidence type="ECO:0000256" key="7">
    <source>
        <dbReference type="ARBA" id="ARBA00022833"/>
    </source>
</evidence>
<dbReference type="PANTHER" id="PTHR20208">
    <property type="entry name" value="STRUCTURE-SPECIFIC ENDONUCLEASE SUBUNIT SLX1"/>
    <property type="match status" value="1"/>
</dbReference>
<dbReference type="InterPro" id="IPR027520">
    <property type="entry name" value="Slx1"/>
</dbReference>
<comment type="cofactor">
    <cofactor evidence="11">
        <name>a divalent metal cation</name>
        <dbReference type="ChEBI" id="CHEBI:60240"/>
    </cofactor>
</comment>
<evidence type="ECO:0000256" key="1">
    <source>
        <dbReference type="ARBA" id="ARBA00022722"/>
    </source>
</evidence>
<reference evidence="13" key="1">
    <citation type="submission" date="2013-04" db="EMBL/GenBank/DDBJ databases">
        <authorList>
            <person name="Qu J."/>
            <person name="Murali S.C."/>
            <person name="Bandaranaike D."/>
            <person name="Bellair M."/>
            <person name="Blankenburg K."/>
            <person name="Chao H."/>
            <person name="Dinh H."/>
            <person name="Doddapaneni H."/>
            <person name="Downs B."/>
            <person name="Dugan-Rocha S."/>
            <person name="Elkadiri S."/>
            <person name="Gnanaolivu R.D."/>
            <person name="Hernandez B."/>
            <person name="Javaid M."/>
            <person name="Jayaseelan J.C."/>
            <person name="Lee S."/>
            <person name="Li M."/>
            <person name="Ming W."/>
            <person name="Munidasa M."/>
            <person name="Muniz J."/>
            <person name="Nguyen L."/>
            <person name="Ongeri F."/>
            <person name="Osuji N."/>
            <person name="Pu L.-L."/>
            <person name="Puazo M."/>
            <person name="Qu C."/>
            <person name="Quiroz J."/>
            <person name="Raj R."/>
            <person name="Weissenberger G."/>
            <person name="Xin Y."/>
            <person name="Zou X."/>
            <person name="Han Y."/>
            <person name="Richards S."/>
            <person name="Worley K."/>
            <person name="Muzny D."/>
            <person name="Gibbs R."/>
        </authorList>
    </citation>
    <scope>NUCLEOTIDE SEQUENCE</scope>
    <source>
        <strain evidence="13">Sampled in the wild</strain>
    </source>
</reference>
<keyword evidence="4 11" id="KW-0227">DNA damage</keyword>
<dbReference type="InterPro" id="IPR013083">
    <property type="entry name" value="Znf_RING/FYVE/PHD"/>
</dbReference>
<comment type="subunit">
    <text evidence="11">Forms a heterodimer with a member of the SLX4 family.</text>
</comment>
<keyword evidence="2" id="KW-0479">Metal-binding</keyword>
<dbReference type="InterPro" id="IPR035901">
    <property type="entry name" value="GIY-YIG_endonuc_sf"/>
</dbReference>
<evidence type="ECO:0000256" key="6">
    <source>
        <dbReference type="ARBA" id="ARBA00022801"/>
    </source>
</evidence>
<dbReference type="Gene3D" id="3.30.40.10">
    <property type="entry name" value="Zinc/RING finger domain, C3HC4 (zinc finger)"/>
    <property type="match status" value="1"/>
</dbReference>
<keyword evidence="10 11" id="KW-0539">Nucleus</keyword>
<comment type="caution">
    <text evidence="13">The sequence shown here is derived from an EMBL/GenBank/DDBJ whole genome shotgun (WGS) entry which is preliminary data.</text>
</comment>
<comment type="caution">
    <text evidence="11">Lacks conserved residue(s) required for the propagation of feature annotation.</text>
</comment>
<accession>A0A8K0KR68</accession>
<evidence type="ECO:0000256" key="10">
    <source>
        <dbReference type="ARBA" id="ARBA00023242"/>
    </source>
</evidence>
<dbReference type="Proteomes" id="UP000792457">
    <property type="component" value="Unassembled WGS sequence"/>
</dbReference>
<evidence type="ECO:0000256" key="2">
    <source>
        <dbReference type="ARBA" id="ARBA00022723"/>
    </source>
</evidence>
<dbReference type="Pfam" id="PF01541">
    <property type="entry name" value="GIY-YIG"/>
    <property type="match status" value="1"/>
</dbReference>
<evidence type="ECO:0000256" key="5">
    <source>
        <dbReference type="ARBA" id="ARBA00022771"/>
    </source>
</evidence>
<dbReference type="FunFam" id="3.40.1440.10:FF:000008">
    <property type="entry name" value="Structure-specific endonuclease subunit SLX1 homolog"/>
    <property type="match status" value="1"/>
</dbReference>
<comment type="subcellular location">
    <subcellularLocation>
        <location evidence="11">Nucleus</location>
    </subcellularLocation>
</comment>